<dbReference type="AlphaFoldDB" id="G2Z3P0"/>
<protein>
    <submittedName>
        <fullName evidence="1">Uncharacterized protein</fullName>
    </submittedName>
</protein>
<dbReference type="KEGG" id="fbr:FBFL15_2491"/>
<name>G2Z3P0_FLABF</name>
<proteinExistence type="predicted"/>
<reference evidence="1 2" key="1">
    <citation type="journal article" date="2011" name="Appl. Environ. Microbiol.">
        <title>Complete genome sequence of the fish pathogen Flavobacterium branchiophilum.</title>
        <authorList>
            <consortium name="1:IP"/>
            <consortium name="Microbial Evolutionary Genomics,F-75015 Paris"/>
            <consortium name="France 2:CNRS"/>
            <consortium name="URA2171"/>
            <consortium name="F-75015 Paris,France 3:Unite de Virologie et Immunologie Mol."/>
            <consortium name="INRA,78352 Jouy en Josas Cedex"/>
            <consortium name="France. 4:Unite de Mathemathique"/>
            <consortium name="Informatique et Genome,INRA"/>
            <consortium name="78352 Jouy en Josas Cedex"/>
            <consortium name="France. 5:CEA/Genoscope"/>
            <consortium name="Evry"/>
            <consortium name="France"/>
            <person name="Touchon M."/>
            <person name="Barbier P."/>
            <person name="Bernardet J.F."/>
            <person name="Loux V."/>
            <person name="Vacherie B."/>
            <person name="Barbe V."/>
            <person name="Rocha E.P."/>
            <person name="Duchaud E."/>
        </authorList>
    </citation>
    <scope>NUCLEOTIDE SEQUENCE [LARGE SCALE GENOMIC DNA]</scope>
    <source>
        <strain evidence="1 2">FL-15</strain>
    </source>
</reference>
<keyword evidence="2" id="KW-1185">Reference proteome</keyword>
<sequence length="250" mass="29258">MKKYFIVRFFFLINCNKNENMNLIFNEVQINNGTKIKTIDLTDQEYKNILEKESKNLKRLFNSITIEDSSIIIYEISEGNILVSSDGYHSVYKNIEDLHKVINDYDSNGIEILLNINIYGDKFPNFTNHLIVDLYSSLNYEFKKNESHNLDVLCNKISKIDNVKKFNKDKFLNYIALIGEMILSQYDGKWEMKLSNDKTTWNPYLIVNGSKIDFVSYLNEDVIEGNKDIKLTFKSINDIINLRDVNSTTH</sequence>
<evidence type="ECO:0000313" key="2">
    <source>
        <dbReference type="Proteomes" id="UP000009186"/>
    </source>
</evidence>
<gene>
    <name evidence="1" type="ordered locus">FBFL15_2491</name>
</gene>
<dbReference type="Proteomes" id="UP000009186">
    <property type="component" value="Chromosome"/>
</dbReference>
<evidence type="ECO:0000313" key="1">
    <source>
        <dbReference type="EMBL" id="CCB70496.1"/>
    </source>
</evidence>
<dbReference type="HOGENOM" id="CLU_1110141_0_0_10"/>
<accession>G2Z3P0</accession>
<organism evidence="1 2">
    <name type="scientific">Flavobacterium branchiophilum (strain FL-15)</name>
    <dbReference type="NCBI Taxonomy" id="1034807"/>
    <lineage>
        <taxon>Bacteria</taxon>
        <taxon>Pseudomonadati</taxon>
        <taxon>Bacteroidota</taxon>
        <taxon>Flavobacteriia</taxon>
        <taxon>Flavobacteriales</taxon>
        <taxon>Flavobacteriaceae</taxon>
        <taxon>Flavobacterium</taxon>
    </lineage>
</organism>
<dbReference type="EMBL" id="FQ859183">
    <property type="protein sequence ID" value="CCB70496.1"/>
    <property type="molecule type" value="Genomic_DNA"/>
</dbReference>